<evidence type="ECO:0008006" key="3">
    <source>
        <dbReference type="Google" id="ProtNLM"/>
    </source>
</evidence>
<reference evidence="2" key="1">
    <citation type="submission" date="2015-03" db="EMBL/GenBank/DDBJ databases">
        <title>Luteipulveratus halotolerans sp. nov., a novel actinobacterium (Dermacoccaceae) from Sarawak, Malaysia.</title>
        <authorList>
            <person name="Juboi H."/>
            <person name="Basik A."/>
            <person name="Shamsul S.S."/>
            <person name="Arnold P."/>
            <person name="Schmitt E.K."/>
            <person name="Sanglier J.-J."/>
            <person name="Yeo T."/>
        </authorList>
    </citation>
    <scope>NUCLEOTIDE SEQUENCE [LARGE SCALE GENOMIC DNA]</scope>
    <source>
        <strain evidence="2">C296001</strain>
    </source>
</reference>
<dbReference type="InterPro" id="IPR011200">
    <property type="entry name" value="UCP012608"/>
</dbReference>
<dbReference type="OrthoDB" id="8899077at2"/>
<proteinExistence type="predicted"/>
<sequence length="364" mass="39073">MSRHDIQPTDVTGVQRQAREFASEYAHLSLYRRLAEGLAGDDEVAALLLSAQPGQTRPVLILAALHDLVLREPDLPAAQWYPSITGAAASPAGDPWPDVRAAALDHAESVREVIATHTTQTNEVNRSVYLAALLTAACADLPDAPVTLVEQGASAGLLLGVDRYSTTLVSASGQTSVGPRDALVRCEGVDRSAAPLTLRLPSVAARVGVDLHPADLRDADTVRWLEACLWPDLPVRLDRFRAAVRTLAADPPTVRSGDMVGDLGEVIAGVRTRVADEHVLVFSSWALTYVERSQRPRVVDVLEHVAADGTPVSWITAEPDGCVPGLPLVDRPETVLGVTRWRAGRRTVDVLGTCHPHGEWVELS</sequence>
<dbReference type="STRING" id="1631356.VV01_05205"/>
<evidence type="ECO:0000313" key="1">
    <source>
        <dbReference type="EMBL" id="KNX36688.1"/>
    </source>
</evidence>
<protein>
    <recommendedName>
        <fullName evidence="3">DUF2332 domain-containing protein</fullName>
    </recommendedName>
</protein>
<accession>A0A0L6CGP7</accession>
<comment type="caution">
    <text evidence="1">The sequence shown here is derived from an EMBL/GenBank/DDBJ whole genome shotgun (WGS) entry which is preliminary data.</text>
</comment>
<dbReference type="AlphaFoldDB" id="A0A0L6CGP7"/>
<name>A0A0L6CGP7_9MICO</name>
<evidence type="ECO:0000313" key="2">
    <source>
        <dbReference type="Proteomes" id="UP000037397"/>
    </source>
</evidence>
<dbReference type="EMBL" id="LAIR01000002">
    <property type="protein sequence ID" value="KNX36688.1"/>
    <property type="molecule type" value="Genomic_DNA"/>
</dbReference>
<dbReference type="Proteomes" id="UP000037397">
    <property type="component" value="Unassembled WGS sequence"/>
</dbReference>
<dbReference type="RefSeq" id="WP_050668964.1">
    <property type="nucleotide sequence ID" value="NZ_LAIR01000002.1"/>
</dbReference>
<keyword evidence="2" id="KW-1185">Reference proteome</keyword>
<gene>
    <name evidence="1" type="ORF">VV01_05205</name>
</gene>
<dbReference type="Pfam" id="PF10094">
    <property type="entry name" value="DUF2332"/>
    <property type="match status" value="1"/>
</dbReference>
<organism evidence="1 2">
    <name type="scientific">Luteipulveratus halotolerans</name>
    <dbReference type="NCBI Taxonomy" id="1631356"/>
    <lineage>
        <taxon>Bacteria</taxon>
        <taxon>Bacillati</taxon>
        <taxon>Actinomycetota</taxon>
        <taxon>Actinomycetes</taxon>
        <taxon>Micrococcales</taxon>
        <taxon>Dermacoccaceae</taxon>
        <taxon>Luteipulveratus</taxon>
    </lineage>
</organism>